<accession>A0A286U5K7</accession>
<feature type="compositionally biased region" description="Polar residues" evidence="1">
    <location>
        <begin position="12"/>
        <end position="30"/>
    </location>
</feature>
<dbReference type="InParanoid" id="A0A286U5K7"/>
<keyword evidence="3" id="KW-1185">Reference proteome</keyword>
<proteinExistence type="predicted"/>
<evidence type="ECO:0000256" key="1">
    <source>
        <dbReference type="SAM" id="MobiDB-lite"/>
    </source>
</evidence>
<dbReference type="Proteomes" id="UP000217199">
    <property type="component" value="Unassembled WGS sequence"/>
</dbReference>
<name>A0A286U5K7_9AGAM</name>
<sequence>MSSSIPLYRPHTNASNAPTTSRRTTGSNLGLMSERVNLDASGQHEKGTKRRAIKAVASSAKENFKSIVHRDRGGQVEHGHHRTGGLVSGFQRVDTVRDVSDIAPKVQRRLREIDESLIKLRRKNKTLYDSIETLQQSKKTIDVNQEAEEELGTSGIGRDQVPLLRNPSGKEQLARINKEIKNIPKEIKANSDRLKKLEKERDVLKELQKELCEPAGSGFKSRKEELRQKYLKKTNEQKRESRFAKMSLHDAYGRVCEKETSEVKINSYYYTYMLMD</sequence>
<protein>
    <submittedName>
        <fullName evidence="2">Uncharacterized protein</fullName>
    </submittedName>
</protein>
<evidence type="ECO:0000313" key="3">
    <source>
        <dbReference type="Proteomes" id="UP000217199"/>
    </source>
</evidence>
<reference evidence="2 3" key="1">
    <citation type="journal article" date="2017" name="Mol. Ecol.">
        <title>Comparative and population genomic landscape of Phellinus noxius: A hypervariable fungus causing root rot in trees.</title>
        <authorList>
            <person name="Chung C.L."/>
            <person name="Lee T.J."/>
            <person name="Akiba M."/>
            <person name="Lee H.H."/>
            <person name="Kuo T.H."/>
            <person name="Liu D."/>
            <person name="Ke H.M."/>
            <person name="Yokoi T."/>
            <person name="Roa M.B."/>
            <person name="Lu M.J."/>
            <person name="Chang Y.Y."/>
            <person name="Ann P.J."/>
            <person name="Tsai J.N."/>
            <person name="Chen C.Y."/>
            <person name="Tzean S.S."/>
            <person name="Ota Y."/>
            <person name="Hattori T."/>
            <person name="Sahashi N."/>
            <person name="Liou R.F."/>
            <person name="Kikuchi T."/>
            <person name="Tsai I.J."/>
        </authorList>
    </citation>
    <scope>NUCLEOTIDE SEQUENCE [LARGE SCALE GENOMIC DNA]</scope>
    <source>
        <strain evidence="2 3">FFPRI411160</strain>
    </source>
</reference>
<evidence type="ECO:0000313" key="2">
    <source>
        <dbReference type="EMBL" id="PAV14855.1"/>
    </source>
</evidence>
<dbReference type="AlphaFoldDB" id="A0A286U5K7"/>
<organism evidence="2 3">
    <name type="scientific">Pyrrhoderma noxium</name>
    <dbReference type="NCBI Taxonomy" id="2282107"/>
    <lineage>
        <taxon>Eukaryota</taxon>
        <taxon>Fungi</taxon>
        <taxon>Dikarya</taxon>
        <taxon>Basidiomycota</taxon>
        <taxon>Agaricomycotina</taxon>
        <taxon>Agaricomycetes</taxon>
        <taxon>Hymenochaetales</taxon>
        <taxon>Hymenochaetaceae</taxon>
        <taxon>Pyrrhoderma</taxon>
    </lineage>
</organism>
<gene>
    <name evidence="2" type="ORF">PNOK_0940800</name>
</gene>
<feature type="region of interest" description="Disordered" evidence="1">
    <location>
        <begin position="1"/>
        <end position="30"/>
    </location>
</feature>
<dbReference type="EMBL" id="NBII01000011">
    <property type="protein sequence ID" value="PAV14855.1"/>
    <property type="molecule type" value="Genomic_DNA"/>
</dbReference>
<comment type="caution">
    <text evidence="2">The sequence shown here is derived from an EMBL/GenBank/DDBJ whole genome shotgun (WGS) entry which is preliminary data.</text>
</comment>